<feature type="region of interest" description="Disordered" evidence="1">
    <location>
        <begin position="1"/>
        <end position="50"/>
    </location>
</feature>
<feature type="compositionally biased region" description="Basic and acidic residues" evidence="1">
    <location>
        <begin position="30"/>
        <end position="50"/>
    </location>
</feature>
<proteinExistence type="predicted"/>
<keyword evidence="3" id="KW-1185">Reference proteome</keyword>
<evidence type="ECO:0000313" key="3">
    <source>
        <dbReference type="Proteomes" id="UP000813427"/>
    </source>
</evidence>
<name>A0A8K0S6V1_9HYPO</name>
<protein>
    <submittedName>
        <fullName evidence="2">Uncharacterized protein</fullName>
    </submittedName>
</protein>
<dbReference type="EMBL" id="JAGPXF010000002">
    <property type="protein sequence ID" value="KAH7257401.1"/>
    <property type="molecule type" value="Genomic_DNA"/>
</dbReference>
<dbReference type="Proteomes" id="UP000813427">
    <property type="component" value="Unassembled WGS sequence"/>
</dbReference>
<evidence type="ECO:0000313" key="2">
    <source>
        <dbReference type="EMBL" id="KAH7257401.1"/>
    </source>
</evidence>
<comment type="caution">
    <text evidence="2">The sequence shown here is derived from an EMBL/GenBank/DDBJ whole genome shotgun (WGS) entry which is preliminary data.</text>
</comment>
<dbReference type="OrthoDB" id="5404489at2759"/>
<sequence>MPPIISGRVSKPGAKAAASQSKVKSKPKPRTKEEHAERRKAKAAEDRREWENQYLQGKPAEYFAGYDREIVSSTPPITIRVISPFEGDGMIRTTAEKDEPGWDFFRFTRGVQSDPDYHLFAVPHQHIERIIVIPGGKANPSKYTVVIVPTAATGSSTVTKKYPKIIRFEMLDTVIRTTELPKDSKEHPTFKDHLQNPEEQQVIFKAQMHDQSQPMMFKCLANLDKVEDSYVERSEGSLYFLPKGILWLGESTLYFPVSSINMAMLLFSKESTRKVGEPGYQTVAMGFMIEAKEPYYEGEEPPRSPFLYFKDIKNYSVMRQCIERYCEAHNMGLRLTEQLFYSYENNSPITGWSDLEEDE</sequence>
<accession>A0A8K0S6V1</accession>
<organism evidence="2 3">
    <name type="scientific">Fusarium tricinctum</name>
    <dbReference type="NCBI Taxonomy" id="61284"/>
    <lineage>
        <taxon>Eukaryota</taxon>
        <taxon>Fungi</taxon>
        <taxon>Dikarya</taxon>
        <taxon>Ascomycota</taxon>
        <taxon>Pezizomycotina</taxon>
        <taxon>Sordariomycetes</taxon>
        <taxon>Hypocreomycetidae</taxon>
        <taxon>Hypocreales</taxon>
        <taxon>Nectriaceae</taxon>
        <taxon>Fusarium</taxon>
        <taxon>Fusarium tricinctum species complex</taxon>
    </lineage>
</organism>
<dbReference type="AlphaFoldDB" id="A0A8K0S6V1"/>
<gene>
    <name evidence="2" type="ORF">BKA59DRAFT_107860</name>
</gene>
<evidence type="ECO:0000256" key="1">
    <source>
        <dbReference type="SAM" id="MobiDB-lite"/>
    </source>
</evidence>
<reference evidence="2" key="1">
    <citation type="journal article" date="2021" name="Nat. Commun.">
        <title>Genetic determinants of endophytism in the Arabidopsis root mycobiome.</title>
        <authorList>
            <person name="Mesny F."/>
            <person name="Miyauchi S."/>
            <person name="Thiergart T."/>
            <person name="Pickel B."/>
            <person name="Atanasova L."/>
            <person name="Karlsson M."/>
            <person name="Huettel B."/>
            <person name="Barry K.W."/>
            <person name="Haridas S."/>
            <person name="Chen C."/>
            <person name="Bauer D."/>
            <person name="Andreopoulos W."/>
            <person name="Pangilinan J."/>
            <person name="LaButti K."/>
            <person name="Riley R."/>
            <person name="Lipzen A."/>
            <person name="Clum A."/>
            <person name="Drula E."/>
            <person name="Henrissat B."/>
            <person name="Kohler A."/>
            <person name="Grigoriev I.V."/>
            <person name="Martin F.M."/>
            <person name="Hacquard S."/>
        </authorList>
    </citation>
    <scope>NUCLEOTIDE SEQUENCE</scope>
    <source>
        <strain evidence="2">MPI-SDFR-AT-0068</strain>
    </source>
</reference>